<reference evidence="7" key="1">
    <citation type="submission" date="2025-08" db="UniProtKB">
        <authorList>
            <consortium name="RefSeq"/>
        </authorList>
    </citation>
    <scope>IDENTIFICATION</scope>
</reference>
<proteinExistence type="inferred from homology"/>
<dbReference type="InterPro" id="IPR016163">
    <property type="entry name" value="Ald_DH_C"/>
</dbReference>
<feature type="domain" description="Aldehyde dehydrogenase" evidence="5">
    <location>
        <begin position="19"/>
        <end position="480"/>
    </location>
</feature>
<evidence type="ECO:0000256" key="1">
    <source>
        <dbReference type="ARBA" id="ARBA00009986"/>
    </source>
</evidence>
<dbReference type="PROSITE" id="PS00070">
    <property type="entry name" value="ALDEHYDE_DEHYDR_CYS"/>
    <property type="match status" value="1"/>
</dbReference>
<comment type="similarity">
    <text evidence="1 4">Belongs to the aldehyde dehydrogenase family.</text>
</comment>
<evidence type="ECO:0000313" key="7">
    <source>
        <dbReference type="RefSeq" id="XP_003740696.1"/>
    </source>
</evidence>
<evidence type="ECO:0000256" key="2">
    <source>
        <dbReference type="ARBA" id="ARBA00023002"/>
    </source>
</evidence>
<dbReference type="RefSeq" id="XP_003740696.1">
    <property type="nucleotide sequence ID" value="XM_003740648.2"/>
</dbReference>
<dbReference type="GO" id="GO:0016620">
    <property type="term" value="F:oxidoreductase activity, acting on the aldehyde or oxo group of donors, NAD or NADP as acceptor"/>
    <property type="evidence" value="ECO:0007669"/>
    <property type="project" value="InterPro"/>
</dbReference>
<name>A0AAJ6QQP5_9ACAR</name>
<organism evidence="6 7">
    <name type="scientific">Galendromus occidentalis</name>
    <name type="common">western predatory mite</name>
    <dbReference type="NCBI Taxonomy" id="34638"/>
    <lineage>
        <taxon>Eukaryota</taxon>
        <taxon>Metazoa</taxon>
        <taxon>Ecdysozoa</taxon>
        <taxon>Arthropoda</taxon>
        <taxon>Chelicerata</taxon>
        <taxon>Arachnida</taxon>
        <taxon>Acari</taxon>
        <taxon>Parasitiformes</taxon>
        <taxon>Mesostigmata</taxon>
        <taxon>Gamasina</taxon>
        <taxon>Phytoseioidea</taxon>
        <taxon>Phytoseiidae</taxon>
        <taxon>Typhlodrominae</taxon>
        <taxon>Galendromus</taxon>
    </lineage>
</organism>
<sequence>MHRRIPILHTQLFINNEFVDAVSKKTLDVINPTTGEVITEVSEADAADVDLAVAAARAAFKRDSPWRTCDASERGAAIHRLADLIVEEKEYFADLEALDAGKPRAEAEFDVECTIATFRYYAGWSDKIHGKTIPADGGVISMTRHEPIGVCGLIIPWNYPILMAAWKLAPALAAGNCCVLKPSENTPLSALVLGKLIKAAGFPPGVVNIVPGYGPTAGRAIAMHDDIDKIAFTGSTKVGRLIQSASGESNLKRVTLELGGKSPLVIFGDVDLDEAVEIAHNAVFANMGQCCCAGTRTYVHEGIYDAFVEKAKALAEKRKVGDPFDPEVVQGPQISALQAERIMELVESGKKEGAKCVAGGKRAPGEGFFIEPTVFADVTDNMRIAREEIFGPVQQILKFSTMDEVIDRSNDTRYGLGAGILTKDIDRALEFAQGVQSGSVWINCYDASTVQTPFGGYKQSGHGRELGYAGINEYVETKTITIKVAKKHS</sequence>
<dbReference type="InterPro" id="IPR015590">
    <property type="entry name" value="Aldehyde_DH_dom"/>
</dbReference>
<dbReference type="Gene3D" id="3.40.309.10">
    <property type="entry name" value="Aldehyde Dehydrogenase, Chain A, domain 2"/>
    <property type="match status" value="1"/>
</dbReference>
<keyword evidence="2 4" id="KW-0560">Oxidoreductase</keyword>
<dbReference type="FunFam" id="3.40.309.10:FF:000001">
    <property type="entry name" value="Mitochondrial aldehyde dehydrogenase 2"/>
    <property type="match status" value="1"/>
</dbReference>
<protein>
    <submittedName>
        <fullName evidence="7">Aldehyde dehydrogenase X, mitochondrial</fullName>
    </submittedName>
</protein>
<dbReference type="InterPro" id="IPR016161">
    <property type="entry name" value="Ald_DH/histidinol_DH"/>
</dbReference>
<feature type="active site" evidence="3">
    <location>
        <position position="257"/>
    </location>
</feature>
<dbReference type="FunFam" id="3.40.605.10:FF:000050">
    <property type="entry name" value="Aldehyde dehydrogenase, mitochondrial"/>
    <property type="match status" value="1"/>
</dbReference>
<dbReference type="InterPro" id="IPR016162">
    <property type="entry name" value="Ald_DH_N"/>
</dbReference>
<evidence type="ECO:0000259" key="5">
    <source>
        <dbReference type="Pfam" id="PF00171"/>
    </source>
</evidence>
<gene>
    <name evidence="7" type="primary">LOC100903737</name>
</gene>
<keyword evidence="6" id="KW-1185">Reference proteome</keyword>
<dbReference type="AlphaFoldDB" id="A0AAJ6QQP5"/>
<dbReference type="Gene3D" id="3.40.605.10">
    <property type="entry name" value="Aldehyde Dehydrogenase, Chain A, domain 1"/>
    <property type="match status" value="1"/>
</dbReference>
<dbReference type="SUPFAM" id="SSF53720">
    <property type="entry name" value="ALDH-like"/>
    <property type="match status" value="1"/>
</dbReference>
<dbReference type="PANTHER" id="PTHR11699">
    <property type="entry name" value="ALDEHYDE DEHYDROGENASE-RELATED"/>
    <property type="match status" value="1"/>
</dbReference>
<evidence type="ECO:0000256" key="3">
    <source>
        <dbReference type="PROSITE-ProRule" id="PRU10007"/>
    </source>
</evidence>
<dbReference type="PROSITE" id="PS00687">
    <property type="entry name" value="ALDEHYDE_DEHYDR_GLU"/>
    <property type="match status" value="1"/>
</dbReference>
<evidence type="ECO:0000313" key="6">
    <source>
        <dbReference type="Proteomes" id="UP000694867"/>
    </source>
</evidence>
<accession>A0AAJ6QQP5</accession>
<dbReference type="KEGG" id="goe:100903737"/>
<evidence type="ECO:0000256" key="4">
    <source>
        <dbReference type="RuleBase" id="RU003345"/>
    </source>
</evidence>
<dbReference type="InterPro" id="IPR016160">
    <property type="entry name" value="Ald_DH_CS_CYS"/>
</dbReference>
<dbReference type="InterPro" id="IPR029510">
    <property type="entry name" value="Ald_DH_CS_GLU"/>
</dbReference>
<dbReference type="Pfam" id="PF00171">
    <property type="entry name" value="Aldedh"/>
    <property type="match status" value="1"/>
</dbReference>
<dbReference type="Proteomes" id="UP000694867">
    <property type="component" value="Unplaced"/>
</dbReference>
<dbReference type="GeneID" id="100903737"/>